<gene>
    <name evidence="4" type="ORF">LOTGIDRAFT_166221</name>
</gene>
<keyword evidence="2 3" id="KW-0040">ANK repeat</keyword>
<dbReference type="PROSITE" id="PS50297">
    <property type="entry name" value="ANK_REP_REGION"/>
    <property type="match status" value="2"/>
</dbReference>
<keyword evidence="5" id="KW-1185">Reference proteome</keyword>
<evidence type="ECO:0000256" key="3">
    <source>
        <dbReference type="PROSITE-ProRule" id="PRU00023"/>
    </source>
</evidence>
<dbReference type="PROSITE" id="PS50088">
    <property type="entry name" value="ANK_REPEAT"/>
    <property type="match status" value="2"/>
</dbReference>
<proteinExistence type="predicted"/>
<dbReference type="Gene3D" id="1.25.40.20">
    <property type="entry name" value="Ankyrin repeat-containing domain"/>
    <property type="match status" value="2"/>
</dbReference>
<evidence type="ECO:0000256" key="1">
    <source>
        <dbReference type="ARBA" id="ARBA00022737"/>
    </source>
</evidence>
<dbReference type="PANTHER" id="PTHR24198:SF165">
    <property type="entry name" value="ANKYRIN REPEAT-CONTAINING PROTEIN-RELATED"/>
    <property type="match status" value="1"/>
</dbReference>
<dbReference type="InterPro" id="IPR036770">
    <property type="entry name" value="Ankyrin_rpt-contain_sf"/>
</dbReference>
<dbReference type="InterPro" id="IPR002110">
    <property type="entry name" value="Ankyrin_rpt"/>
</dbReference>
<evidence type="ECO:0000313" key="5">
    <source>
        <dbReference type="Proteomes" id="UP000030746"/>
    </source>
</evidence>
<dbReference type="Proteomes" id="UP000030746">
    <property type="component" value="Unassembled WGS sequence"/>
</dbReference>
<evidence type="ECO:0000256" key="2">
    <source>
        <dbReference type="ARBA" id="ARBA00023043"/>
    </source>
</evidence>
<dbReference type="OrthoDB" id="432281at2759"/>
<dbReference type="STRING" id="225164.V4A3W7"/>
<dbReference type="EMBL" id="KB202823">
    <property type="protein sequence ID" value="ESO87921.1"/>
    <property type="molecule type" value="Genomic_DNA"/>
</dbReference>
<dbReference type="SUPFAM" id="SSF48403">
    <property type="entry name" value="Ankyrin repeat"/>
    <property type="match status" value="1"/>
</dbReference>
<dbReference type="KEGG" id="lgi:LOTGIDRAFT_166221"/>
<dbReference type="HOGENOM" id="CLU_554659_0_0_1"/>
<dbReference type="GeneID" id="20240286"/>
<dbReference type="AlphaFoldDB" id="V4A3W7"/>
<sequence>MDLAHGVLSGDVKAVKNVLESKKKLNINFRNMGDKGATPLYYSIKQGNREIVELLLENGARLDLGMKDENENDIPMYFAMLALVPRVNNELLKLVTPKGPIGIDHIFYNGKNVLFHCIDHNVHHDVIDYILHIGSAHLVTQYTQDNICARDYAVKLQADKIVQVIDKNVCRWIVEGKDNRKILFLHNYQHIPQVILTKEEEEAFSCLPDYYDQISKFHDAVENSDYETTHYLLDFIDSRVFGILETCLADSRRRGDGQPAIHKAVLRHNIQIVQLLAETLVYQQKQRLDSIRDQSFRTPLHYAYGMENERNLVNLLLDYGASEFTVDKNGHSPLEFKDRRGERLMEGLLEYQYDQYLNEPEPDPWSIPLSIPILGYFLSCSHPTHLSTIIPSKPSSSLTASQRRRSVPEMKLRKIASRSASIASHLANFTEALRSRLAQRSYHRHSTDKEYFPIPSDENKLEEDPDHFLLNGEADDLLTEKEIKKSSSCMMQ</sequence>
<dbReference type="PANTHER" id="PTHR24198">
    <property type="entry name" value="ANKYRIN REPEAT AND PROTEIN KINASE DOMAIN-CONTAINING PROTEIN"/>
    <property type="match status" value="1"/>
</dbReference>
<organism evidence="4 5">
    <name type="scientific">Lottia gigantea</name>
    <name type="common">Giant owl limpet</name>
    <dbReference type="NCBI Taxonomy" id="225164"/>
    <lineage>
        <taxon>Eukaryota</taxon>
        <taxon>Metazoa</taxon>
        <taxon>Spiralia</taxon>
        <taxon>Lophotrochozoa</taxon>
        <taxon>Mollusca</taxon>
        <taxon>Gastropoda</taxon>
        <taxon>Patellogastropoda</taxon>
        <taxon>Lottioidea</taxon>
        <taxon>Lottiidae</taxon>
        <taxon>Lottia</taxon>
    </lineage>
</organism>
<dbReference type="OMA" id="NQWCRVD"/>
<dbReference type="Pfam" id="PF12796">
    <property type="entry name" value="Ank_2"/>
    <property type="match status" value="2"/>
</dbReference>
<dbReference type="RefSeq" id="XP_009061520.1">
    <property type="nucleotide sequence ID" value="XM_009063272.1"/>
</dbReference>
<name>V4A3W7_LOTGI</name>
<reference evidence="4 5" key="1">
    <citation type="journal article" date="2013" name="Nature">
        <title>Insights into bilaterian evolution from three spiralian genomes.</title>
        <authorList>
            <person name="Simakov O."/>
            <person name="Marletaz F."/>
            <person name="Cho S.J."/>
            <person name="Edsinger-Gonzales E."/>
            <person name="Havlak P."/>
            <person name="Hellsten U."/>
            <person name="Kuo D.H."/>
            <person name="Larsson T."/>
            <person name="Lv J."/>
            <person name="Arendt D."/>
            <person name="Savage R."/>
            <person name="Osoegawa K."/>
            <person name="de Jong P."/>
            <person name="Grimwood J."/>
            <person name="Chapman J.A."/>
            <person name="Shapiro H."/>
            <person name="Aerts A."/>
            <person name="Otillar R.P."/>
            <person name="Terry A.Y."/>
            <person name="Boore J.L."/>
            <person name="Grigoriev I.V."/>
            <person name="Lindberg D.R."/>
            <person name="Seaver E.C."/>
            <person name="Weisblat D.A."/>
            <person name="Putnam N.H."/>
            <person name="Rokhsar D.S."/>
        </authorList>
    </citation>
    <scope>NUCLEOTIDE SEQUENCE [LARGE SCALE GENOMIC DNA]</scope>
</reference>
<accession>V4A3W7</accession>
<feature type="repeat" description="ANK" evidence="3">
    <location>
        <begin position="35"/>
        <end position="67"/>
    </location>
</feature>
<dbReference type="SMART" id="SM00248">
    <property type="entry name" value="ANK"/>
    <property type="match status" value="5"/>
</dbReference>
<keyword evidence="1" id="KW-0677">Repeat</keyword>
<protein>
    <submittedName>
        <fullName evidence="4">Uncharacterized protein</fullName>
    </submittedName>
</protein>
<feature type="repeat" description="ANK" evidence="3">
    <location>
        <begin position="295"/>
        <end position="328"/>
    </location>
</feature>
<dbReference type="CTD" id="20240286"/>
<evidence type="ECO:0000313" key="4">
    <source>
        <dbReference type="EMBL" id="ESO87921.1"/>
    </source>
</evidence>